<evidence type="ECO:0000313" key="6">
    <source>
        <dbReference type="Proteomes" id="UP000253977"/>
    </source>
</evidence>
<comment type="caution">
    <text evidence="5">The sequence shown here is derived from an EMBL/GenBank/DDBJ whole genome shotgun (WGS) entry which is preliminary data.</text>
</comment>
<dbReference type="OrthoDB" id="5729110at2"/>
<dbReference type="AlphaFoldDB" id="A0A369TU75"/>
<dbReference type="EMBL" id="QPMK01000005">
    <property type="protein sequence ID" value="RDD66506.1"/>
    <property type="molecule type" value="Genomic_DNA"/>
</dbReference>
<dbReference type="Pfam" id="PF09375">
    <property type="entry name" value="Peptidase_M75"/>
    <property type="match status" value="1"/>
</dbReference>
<gene>
    <name evidence="5" type="ORF">DU478_08645</name>
</gene>
<evidence type="ECO:0000256" key="1">
    <source>
        <dbReference type="ARBA" id="ARBA00004196"/>
    </source>
</evidence>
<feature type="domain" description="Imelysin-like" evidence="4">
    <location>
        <begin position="28"/>
        <end position="303"/>
    </location>
</feature>
<comment type="subcellular location">
    <subcellularLocation>
        <location evidence="1">Cell envelope</location>
    </subcellularLocation>
</comment>
<protein>
    <submittedName>
        <fullName evidence="5">Signal peptidase</fullName>
    </submittedName>
</protein>
<reference evidence="5 6" key="1">
    <citation type="submission" date="2018-07" db="EMBL/GenBank/DDBJ databases">
        <title>Thalassococcus profundi sp. nov., a marine bacterium isolated from deep seawater of Okinawa Trough.</title>
        <authorList>
            <person name="Yu M."/>
        </authorList>
    </citation>
    <scope>NUCLEOTIDE SEQUENCE [LARGE SCALE GENOMIC DNA]</scope>
    <source>
        <strain evidence="5 6">WRAS1</strain>
    </source>
</reference>
<dbReference type="GO" id="GO:0030313">
    <property type="term" value="C:cell envelope"/>
    <property type="evidence" value="ECO:0007669"/>
    <property type="project" value="UniProtKB-SubCell"/>
</dbReference>
<dbReference type="RefSeq" id="WP_114510556.1">
    <property type="nucleotide sequence ID" value="NZ_QPMK01000005.1"/>
</dbReference>
<proteinExistence type="predicted"/>
<sequence>MRTALILAAGLFAAPAAAGVPEALDQHILPGFDRFVQETGALARTAEEDCTAGTVAPAYHAAFDTWMPLAEVKIGPSDTGALSVLFWPDDRGFTPKALNGLIADADPVVTQPEDYAEVSIAARGLMALDMLLFDPAYDSADPYTCQLVTAVAVDLARQAETLQAAWADEFAAALRSAGAAENATFLSPQEAMRALYTQVLSGLEFTADQRLGRPLGTFERPRPRRAEAWRSERSLRNVLLAADAAQSLAHALAETDLPLTDAAMVSVREAAAKVNDPGFQDIDDPQARLQVEVLAQEVRSLRTAIANEVGAPLGIAPGFNSSDGD</sequence>
<evidence type="ECO:0000256" key="2">
    <source>
        <dbReference type="ARBA" id="ARBA00022729"/>
    </source>
</evidence>
<dbReference type="InterPro" id="IPR038352">
    <property type="entry name" value="Imelysin_sf"/>
</dbReference>
<accession>A0A369TU75</accession>
<dbReference type="InterPro" id="IPR034984">
    <property type="entry name" value="Imelysin-like_IPPA"/>
</dbReference>
<evidence type="ECO:0000259" key="4">
    <source>
        <dbReference type="Pfam" id="PF09375"/>
    </source>
</evidence>
<dbReference type="Gene3D" id="1.20.1420.20">
    <property type="entry name" value="M75 peptidase, HXXE motif"/>
    <property type="match status" value="1"/>
</dbReference>
<name>A0A369TU75_9RHOB</name>
<organism evidence="5 6">
    <name type="scientific">Thalassococcus profundi</name>
    <dbReference type="NCBI Taxonomy" id="2282382"/>
    <lineage>
        <taxon>Bacteria</taxon>
        <taxon>Pseudomonadati</taxon>
        <taxon>Pseudomonadota</taxon>
        <taxon>Alphaproteobacteria</taxon>
        <taxon>Rhodobacterales</taxon>
        <taxon>Roseobacteraceae</taxon>
        <taxon>Thalassococcus</taxon>
    </lineage>
</organism>
<keyword evidence="2 3" id="KW-0732">Signal</keyword>
<feature type="chain" id="PRO_5016744371" evidence="3">
    <location>
        <begin position="19"/>
        <end position="325"/>
    </location>
</feature>
<dbReference type="CDD" id="cd14659">
    <property type="entry name" value="Imelysin-like_IPPA"/>
    <property type="match status" value="1"/>
</dbReference>
<evidence type="ECO:0000256" key="3">
    <source>
        <dbReference type="SAM" id="SignalP"/>
    </source>
</evidence>
<keyword evidence="6" id="KW-1185">Reference proteome</keyword>
<dbReference type="Proteomes" id="UP000253977">
    <property type="component" value="Unassembled WGS sequence"/>
</dbReference>
<evidence type="ECO:0000313" key="5">
    <source>
        <dbReference type="EMBL" id="RDD66506.1"/>
    </source>
</evidence>
<dbReference type="InterPro" id="IPR018976">
    <property type="entry name" value="Imelysin-like"/>
</dbReference>
<feature type="signal peptide" evidence="3">
    <location>
        <begin position="1"/>
        <end position="18"/>
    </location>
</feature>